<sequence length="532" mass="56465">MYRNTRAVTGTNDTPLANRRRFGAVGEDQGPPPPPPSDPYGLPEDPRMSGGYGAPPPPGGFAAGYGNQQPPPPPPREEPGADQPRKRRSRWGDAKTDLPGMPVAVIGGNVSQSELDNYAIHVRLEELNKKLSSGDVVPPERMRSPSPPPTYDAQGRRTNTREIRYRKRLEDERMRLVDKALKSDPNFRPPMEYHAAKRNNRPQEKVYIPKDEFPEINFFGLLVGPRGNSLKKMENESGAKISIRGKGSVKPGKERNDQFGNDENEELHCLVMADTQEKVDKCVALINRVIETAASVPEGQNDHKRNQLRELASLNGTLRDDENQLCQNCGEKGHRKFECPQARNFSAGVICRQCGGAGHMARDCFQKGGSAGGPGPAAPKTQFDSEYQNLMAELGEGGGSAQGGVRGAITAGGENTGAAGIGGGVGGADGAVKIPPWRIPENWFSNRPQGGYGGGGGGGHMGGGYGGGGGGGYQQQQQQQGGYQGYQGQMAGAPAAGAGGYDYSQAGANAWGQAGAGYQQGYGGQDAYAAFS</sequence>
<keyword evidence="2" id="KW-1185">Reference proteome</keyword>
<dbReference type="Proteomes" id="UP001241377">
    <property type="component" value="Unassembled WGS sequence"/>
</dbReference>
<reference evidence="1" key="1">
    <citation type="submission" date="2023-04" db="EMBL/GenBank/DDBJ databases">
        <title>Draft Genome sequencing of Naganishia species isolated from polar environments using Oxford Nanopore Technology.</title>
        <authorList>
            <person name="Leo P."/>
            <person name="Venkateswaran K."/>
        </authorList>
    </citation>
    <scope>NUCLEOTIDE SEQUENCE</scope>
    <source>
        <strain evidence="1">MNA-CCFEE 5261</strain>
    </source>
</reference>
<comment type="caution">
    <text evidence="1">The sequence shown here is derived from an EMBL/GenBank/DDBJ whole genome shotgun (WGS) entry which is preliminary data.</text>
</comment>
<name>A0ACC2WIK7_9TREE</name>
<accession>A0ACC2WIK7</accession>
<organism evidence="1 2">
    <name type="scientific">Naganishia cerealis</name>
    <dbReference type="NCBI Taxonomy" id="610337"/>
    <lineage>
        <taxon>Eukaryota</taxon>
        <taxon>Fungi</taxon>
        <taxon>Dikarya</taxon>
        <taxon>Basidiomycota</taxon>
        <taxon>Agaricomycotina</taxon>
        <taxon>Tremellomycetes</taxon>
        <taxon>Filobasidiales</taxon>
        <taxon>Filobasidiaceae</taxon>
        <taxon>Naganishia</taxon>
    </lineage>
</organism>
<proteinExistence type="predicted"/>
<dbReference type="EMBL" id="JASBWR010000011">
    <property type="protein sequence ID" value="KAJ9110666.1"/>
    <property type="molecule type" value="Genomic_DNA"/>
</dbReference>
<gene>
    <name evidence="1" type="ORF">QFC19_001495</name>
</gene>
<evidence type="ECO:0000313" key="2">
    <source>
        <dbReference type="Proteomes" id="UP001241377"/>
    </source>
</evidence>
<protein>
    <submittedName>
        <fullName evidence="1">Uncharacterized protein</fullName>
    </submittedName>
</protein>
<evidence type="ECO:0000313" key="1">
    <source>
        <dbReference type="EMBL" id="KAJ9110666.1"/>
    </source>
</evidence>